<sequence>MTYEPKDLDLRRPAPFRREGNMKFLSEFLTSAKAQRRVAREIKMARAFGLVPFTMMGTKPVMDGRTMENLDRDYGQRIR</sequence>
<gene>
    <name evidence="1" type="ORF">MLD38_019002</name>
</gene>
<dbReference type="EMBL" id="CM042884">
    <property type="protein sequence ID" value="KAI4370680.1"/>
    <property type="molecule type" value="Genomic_DNA"/>
</dbReference>
<protein>
    <submittedName>
        <fullName evidence="1">Uncharacterized protein</fullName>
    </submittedName>
</protein>
<keyword evidence="2" id="KW-1185">Reference proteome</keyword>
<evidence type="ECO:0000313" key="1">
    <source>
        <dbReference type="EMBL" id="KAI4370680.1"/>
    </source>
</evidence>
<proteinExistence type="predicted"/>
<dbReference type="Proteomes" id="UP001057402">
    <property type="component" value="Chromosome 5"/>
</dbReference>
<evidence type="ECO:0000313" key="2">
    <source>
        <dbReference type="Proteomes" id="UP001057402"/>
    </source>
</evidence>
<organism evidence="1 2">
    <name type="scientific">Melastoma candidum</name>
    <dbReference type="NCBI Taxonomy" id="119954"/>
    <lineage>
        <taxon>Eukaryota</taxon>
        <taxon>Viridiplantae</taxon>
        <taxon>Streptophyta</taxon>
        <taxon>Embryophyta</taxon>
        <taxon>Tracheophyta</taxon>
        <taxon>Spermatophyta</taxon>
        <taxon>Magnoliopsida</taxon>
        <taxon>eudicotyledons</taxon>
        <taxon>Gunneridae</taxon>
        <taxon>Pentapetalae</taxon>
        <taxon>rosids</taxon>
        <taxon>malvids</taxon>
        <taxon>Myrtales</taxon>
        <taxon>Melastomataceae</taxon>
        <taxon>Melastomatoideae</taxon>
        <taxon>Melastomateae</taxon>
        <taxon>Melastoma</taxon>
    </lineage>
</organism>
<comment type="caution">
    <text evidence="1">The sequence shown here is derived from an EMBL/GenBank/DDBJ whole genome shotgun (WGS) entry which is preliminary data.</text>
</comment>
<accession>A0ACB9QVJ2</accession>
<name>A0ACB9QVJ2_9MYRT</name>
<reference evidence="2" key="1">
    <citation type="journal article" date="2023" name="Front. Plant Sci.">
        <title>Chromosomal-level genome assembly of Melastoma candidum provides insights into trichome evolution.</title>
        <authorList>
            <person name="Zhong Y."/>
            <person name="Wu W."/>
            <person name="Sun C."/>
            <person name="Zou P."/>
            <person name="Liu Y."/>
            <person name="Dai S."/>
            <person name="Zhou R."/>
        </authorList>
    </citation>
    <scope>NUCLEOTIDE SEQUENCE [LARGE SCALE GENOMIC DNA]</scope>
</reference>